<keyword evidence="6 8" id="KW-0119">Carbohydrate metabolism</keyword>
<dbReference type="AlphaFoldDB" id="A0A8S4D254"/>
<comment type="catalytic activity">
    <reaction evidence="7 8">
        <text>alpha-D-xylose = alpha-D-xylulofuranose</text>
        <dbReference type="Rhea" id="RHEA:22816"/>
        <dbReference type="ChEBI" id="CHEBI:28518"/>
        <dbReference type="ChEBI" id="CHEBI:188998"/>
        <dbReference type="EC" id="5.3.1.5"/>
    </reaction>
</comment>
<evidence type="ECO:0000256" key="8">
    <source>
        <dbReference type="RuleBase" id="RU000609"/>
    </source>
</evidence>
<organism evidence="9 10">
    <name type="scientific">Plutella xylostella</name>
    <name type="common">Diamondback moth</name>
    <name type="synonym">Plutella maculipennis</name>
    <dbReference type="NCBI Taxonomy" id="51655"/>
    <lineage>
        <taxon>Eukaryota</taxon>
        <taxon>Metazoa</taxon>
        <taxon>Ecdysozoa</taxon>
        <taxon>Arthropoda</taxon>
        <taxon>Hexapoda</taxon>
        <taxon>Insecta</taxon>
        <taxon>Pterygota</taxon>
        <taxon>Neoptera</taxon>
        <taxon>Endopterygota</taxon>
        <taxon>Lepidoptera</taxon>
        <taxon>Glossata</taxon>
        <taxon>Ditrysia</taxon>
        <taxon>Yponomeutoidea</taxon>
        <taxon>Plutellidae</taxon>
        <taxon>Plutella</taxon>
    </lineage>
</organism>
<proteinExistence type="inferred from homology"/>
<evidence type="ECO:0000313" key="10">
    <source>
        <dbReference type="Proteomes" id="UP000653454"/>
    </source>
</evidence>
<keyword evidence="10" id="KW-1185">Reference proteome</keyword>
<dbReference type="PROSITE" id="PS51415">
    <property type="entry name" value="XYLOSE_ISOMERASE"/>
    <property type="match status" value="1"/>
</dbReference>
<evidence type="ECO:0000256" key="3">
    <source>
        <dbReference type="ARBA" id="ARBA00022629"/>
    </source>
</evidence>
<keyword evidence="4 8" id="KW-0479">Metal-binding</keyword>
<dbReference type="InterPro" id="IPR036237">
    <property type="entry name" value="Xyl_isomerase-like_sf"/>
</dbReference>
<evidence type="ECO:0000256" key="6">
    <source>
        <dbReference type="ARBA" id="ARBA00023277"/>
    </source>
</evidence>
<dbReference type="Gene3D" id="3.20.20.150">
    <property type="entry name" value="Divalent-metal-dependent TIM barrel enzymes"/>
    <property type="match status" value="1"/>
</dbReference>
<sequence>MASTYAQPGPKRQRVKDVKATDNTDYFQGIDKVEYNSMACPQEAGYRHYHAGERVNGRAMEEWLKYSVSLTEFRSNGSDKHGRPTYQRAWDDHTSSLDSYKRCIKACFDFCSKLGVKYFTAFDSDLVPQADSWEENKNNWEDVTEFIQEHVQRTHVKLLWIAPDLHSHARFASGAMTSNDAITFAHAASQIKKCLEISQRLNCECFLLWPHREGYESLFQSDIAREIKLFSKLLKITADYKERLAYRCQMLIMPYYRSSYGSGNQEYDRSFREEDRIHRYMWDVTSCLFFLKNYNLERFYKVCAPPGHHMFMANVYNMLGGVFLSDEWSQYDSRRLTLMMKCIIDQGACPAAGINLKLTPRRDGTELRDLVCAYSRCVDAGARALRAACGVASEQVFSKHLQQRYSSYHSGYGARMVSGELSMEECEEYYKKNQHQSHEQSTSKADHMEMVFQRYIDSCEQI</sequence>
<dbReference type="Proteomes" id="UP000653454">
    <property type="component" value="Unassembled WGS sequence"/>
</dbReference>
<dbReference type="GO" id="GO:0046872">
    <property type="term" value="F:metal ion binding"/>
    <property type="evidence" value="ECO:0007669"/>
    <property type="project" value="UniProtKB-KW"/>
</dbReference>
<dbReference type="InterPro" id="IPR001998">
    <property type="entry name" value="Xylose_isomerase"/>
</dbReference>
<evidence type="ECO:0000256" key="2">
    <source>
        <dbReference type="ARBA" id="ARBA00011958"/>
    </source>
</evidence>
<dbReference type="PRINTS" id="PR00688">
    <property type="entry name" value="XYLOSISMRASE"/>
</dbReference>
<comment type="caution">
    <text evidence="9">The sequence shown here is derived from an EMBL/GenBank/DDBJ whole genome shotgun (WGS) entry which is preliminary data.</text>
</comment>
<evidence type="ECO:0000313" key="9">
    <source>
        <dbReference type="EMBL" id="CAG9088717.1"/>
    </source>
</evidence>
<name>A0A8S4D254_PLUXY</name>
<keyword evidence="3 8" id="KW-0859">Xylose metabolism</keyword>
<evidence type="ECO:0000256" key="4">
    <source>
        <dbReference type="ARBA" id="ARBA00022723"/>
    </source>
</evidence>
<dbReference type="GO" id="GO:0009045">
    <property type="term" value="F:xylose isomerase activity"/>
    <property type="evidence" value="ECO:0007669"/>
    <property type="project" value="UniProtKB-EC"/>
</dbReference>
<accession>A0A8S4D254</accession>
<dbReference type="EC" id="5.3.1.5" evidence="2 8"/>
<evidence type="ECO:0000256" key="5">
    <source>
        <dbReference type="ARBA" id="ARBA00023235"/>
    </source>
</evidence>
<comment type="similarity">
    <text evidence="1 8">Belongs to the xylose isomerase family.</text>
</comment>
<dbReference type="SUPFAM" id="SSF51658">
    <property type="entry name" value="Xylose isomerase-like"/>
    <property type="match status" value="1"/>
</dbReference>
<reference evidence="9" key="1">
    <citation type="submission" date="2020-11" db="EMBL/GenBank/DDBJ databases">
        <authorList>
            <person name="Whiteford S."/>
        </authorList>
    </citation>
    <scope>NUCLEOTIDE SEQUENCE</scope>
</reference>
<protein>
    <recommendedName>
        <fullName evidence="2 8">Xylose isomerase</fullName>
        <ecNumber evidence="2 8">5.3.1.5</ecNumber>
    </recommendedName>
</protein>
<keyword evidence="5 8" id="KW-0413">Isomerase</keyword>
<evidence type="ECO:0000256" key="7">
    <source>
        <dbReference type="ARBA" id="ARBA00033659"/>
    </source>
</evidence>
<dbReference type="PANTHER" id="PTHR48408">
    <property type="match status" value="1"/>
</dbReference>
<gene>
    <name evidence="9" type="ORF">PLXY2_LOCUS169</name>
</gene>
<dbReference type="EMBL" id="CAJHNJ030000001">
    <property type="protein sequence ID" value="CAG9088717.1"/>
    <property type="molecule type" value="Genomic_DNA"/>
</dbReference>
<dbReference type="PANTHER" id="PTHR48408:SF1">
    <property type="entry name" value="XYLOSE ISOMERASE"/>
    <property type="match status" value="1"/>
</dbReference>
<evidence type="ECO:0000256" key="1">
    <source>
        <dbReference type="ARBA" id="ARBA00005765"/>
    </source>
</evidence>
<dbReference type="GO" id="GO:0042732">
    <property type="term" value="P:D-xylose metabolic process"/>
    <property type="evidence" value="ECO:0007669"/>
    <property type="project" value="UniProtKB-KW"/>
</dbReference>